<evidence type="ECO:0000256" key="4">
    <source>
        <dbReference type="ARBA" id="ARBA00022692"/>
    </source>
</evidence>
<name>A0A381TGD9_9ZZZZ</name>
<evidence type="ECO:0000313" key="9">
    <source>
        <dbReference type="EMBL" id="SVA13003.1"/>
    </source>
</evidence>
<dbReference type="AlphaFoldDB" id="A0A381TGD9"/>
<dbReference type="Pfam" id="PF01618">
    <property type="entry name" value="MotA_ExbB"/>
    <property type="match status" value="1"/>
</dbReference>
<sequence>MVPSGIALSQWRTSWCSEASLRTLGYYGFAILQLQPEPTEVGFSGDVINLVLSSGSVSKVVLLILLFFSIASWGIALQKLFQFRKIEKDTAKFREAFGQSSKFSEVQAVCATVDKSPLVGIFQTGYAELKAQLHQPQHSSETSHEEIETPSLLKSLNPLDRALIRAAAIEINKIEHKISFLATTASVTPFIGLFGTVWGIMGSFQGIAGTGSTSLGVVAPGIAEALVATAAGLFAAIPAVCFYNYFTNRVRIYVSLIDDFSLEFLNISERNFM</sequence>
<organism evidence="9">
    <name type="scientific">marine metagenome</name>
    <dbReference type="NCBI Taxonomy" id="408172"/>
    <lineage>
        <taxon>unclassified sequences</taxon>
        <taxon>metagenomes</taxon>
        <taxon>ecological metagenomes</taxon>
    </lineage>
</organism>
<keyword evidence="3" id="KW-1003">Cell membrane</keyword>
<reference evidence="9" key="1">
    <citation type="submission" date="2018-05" db="EMBL/GenBank/DDBJ databases">
        <authorList>
            <person name="Lanie J.A."/>
            <person name="Ng W.-L."/>
            <person name="Kazmierczak K.M."/>
            <person name="Andrzejewski T.M."/>
            <person name="Davidsen T.M."/>
            <person name="Wayne K.J."/>
            <person name="Tettelin H."/>
            <person name="Glass J.I."/>
            <person name="Rusch D."/>
            <person name="Podicherti R."/>
            <person name="Tsui H.-C.T."/>
            <person name="Winkler M.E."/>
        </authorList>
    </citation>
    <scope>NUCLEOTIDE SEQUENCE</scope>
</reference>
<dbReference type="InterPro" id="IPR002898">
    <property type="entry name" value="MotA_ExbB_proton_chnl"/>
</dbReference>
<evidence type="ECO:0000256" key="2">
    <source>
        <dbReference type="ARBA" id="ARBA00010442"/>
    </source>
</evidence>
<keyword evidence="5 7" id="KW-1133">Transmembrane helix</keyword>
<evidence type="ECO:0000256" key="7">
    <source>
        <dbReference type="SAM" id="Phobius"/>
    </source>
</evidence>
<evidence type="ECO:0000256" key="6">
    <source>
        <dbReference type="ARBA" id="ARBA00023136"/>
    </source>
</evidence>
<accession>A0A381TGD9</accession>
<feature type="transmembrane region" description="Helical" evidence="7">
    <location>
        <begin position="60"/>
        <end position="77"/>
    </location>
</feature>
<comment type="similarity">
    <text evidence="2">Belongs to the ExbB/TolQ family.</text>
</comment>
<protein>
    <recommendedName>
        <fullName evidence="8">MotA/TolQ/ExbB proton channel domain-containing protein</fullName>
    </recommendedName>
</protein>
<feature type="transmembrane region" description="Helical" evidence="7">
    <location>
        <begin position="221"/>
        <end position="246"/>
    </location>
</feature>
<proteinExistence type="inferred from homology"/>
<dbReference type="GO" id="GO:0017038">
    <property type="term" value="P:protein import"/>
    <property type="evidence" value="ECO:0007669"/>
    <property type="project" value="TreeGrafter"/>
</dbReference>
<evidence type="ECO:0000256" key="5">
    <source>
        <dbReference type="ARBA" id="ARBA00022989"/>
    </source>
</evidence>
<evidence type="ECO:0000259" key="8">
    <source>
        <dbReference type="Pfam" id="PF01618"/>
    </source>
</evidence>
<evidence type="ECO:0000256" key="1">
    <source>
        <dbReference type="ARBA" id="ARBA00004651"/>
    </source>
</evidence>
<feature type="domain" description="MotA/TolQ/ExbB proton channel" evidence="8">
    <location>
        <begin position="159"/>
        <end position="256"/>
    </location>
</feature>
<keyword evidence="6 7" id="KW-0472">Membrane</keyword>
<evidence type="ECO:0000256" key="3">
    <source>
        <dbReference type="ARBA" id="ARBA00022475"/>
    </source>
</evidence>
<comment type="subcellular location">
    <subcellularLocation>
        <location evidence="1">Cell membrane</location>
        <topology evidence="1">Multi-pass membrane protein</topology>
    </subcellularLocation>
</comment>
<dbReference type="EMBL" id="UINC01004258">
    <property type="protein sequence ID" value="SVA13003.1"/>
    <property type="molecule type" value="Genomic_DNA"/>
</dbReference>
<dbReference type="InterPro" id="IPR050790">
    <property type="entry name" value="ExbB/TolQ_transport"/>
</dbReference>
<feature type="transmembrane region" description="Helical" evidence="7">
    <location>
        <begin position="178"/>
        <end position="201"/>
    </location>
</feature>
<keyword evidence="4 7" id="KW-0812">Transmembrane</keyword>
<dbReference type="GO" id="GO:0005886">
    <property type="term" value="C:plasma membrane"/>
    <property type="evidence" value="ECO:0007669"/>
    <property type="project" value="UniProtKB-SubCell"/>
</dbReference>
<dbReference type="PANTHER" id="PTHR30625">
    <property type="entry name" value="PROTEIN TOLQ"/>
    <property type="match status" value="1"/>
</dbReference>
<gene>
    <name evidence="9" type="ORF">METZ01_LOCUS65857</name>
</gene>
<dbReference type="PANTHER" id="PTHR30625:SF3">
    <property type="entry name" value="TOL-PAL SYSTEM PROTEIN TOLQ"/>
    <property type="match status" value="1"/>
</dbReference>